<sequence>MTQPACIDDFEHLAKARLPKAAWDYYASGANDMETLQDNCEAFRRYRVRPRVLRDVSRIDTASDFLGFPASCPIGIAPSAMQCMAHPDGERATSQAVAQFQSCMILSTYSTTPLEEVVKPTNASYWFQLYLYQNRPVSADLIRRAERAGYRALVLTVDTPQVGRRLPDARNVFKLPKPWRLANFPKEFQILTASERAAAGRVNQGEMDELTNESLGNRSDTTLTWVECIPWLRQVTSLPIILKGILTQEDALLAVKHGCDGIIVSNHGGRQLDSVSASIDALPEVVAAVKGRLEVYVDGGIRRGSDVFKALALGAKGVFIGRPALWGLGYNGQQGVEEVLKILHDELRLTMALAGCRSIAEINPGCLCKSKFVPAKL</sequence>
<evidence type="ECO:0000256" key="1">
    <source>
        <dbReference type="ARBA" id="ARBA00001917"/>
    </source>
</evidence>
<dbReference type="GO" id="GO:0005737">
    <property type="term" value="C:cytoplasm"/>
    <property type="evidence" value="ECO:0007669"/>
    <property type="project" value="UniProtKB-ARBA"/>
</dbReference>
<dbReference type="InterPro" id="IPR000262">
    <property type="entry name" value="FMN-dep_DH"/>
</dbReference>
<keyword evidence="10" id="KW-1185">Reference proteome</keyword>
<keyword evidence="7" id="KW-0285">Flavoprotein</keyword>
<evidence type="ECO:0000256" key="2">
    <source>
        <dbReference type="ARBA" id="ARBA00023002"/>
    </source>
</evidence>
<comment type="caution">
    <text evidence="9">The sequence shown here is derived from an EMBL/GenBank/DDBJ whole genome shotgun (WGS) entry which is preliminary data.</text>
</comment>
<feature type="binding site" evidence="7">
    <location>
        <position position="243"/>
    </location>
    <ligand>
        <name>FMN</name>
        <dbReference type="ChEBI" id="CHEBI:58210"/>
    </ligand>
</feature>
<evidence type="ECO:0000313" key="10">
    <source>
        <dbReference type="Proteomes" id="UP001150925"/>
    </source>
</evidence>
<feature type="binding site" evidence="7">
    <location>
        <begin position="298"/>
        <end position="302"/>
    </location>
    <ligand>
        <name>FMN</name>
        <dbReference type="ChEBI" id="CHEBI:58210"/>
    </ligand>
</feature>
<evidence type="ECO:0000256" key="6">
    <source>
        <dbReference type="PIRSR" id="PIRSR000138-1"/>
    </source>
</evidence>
<proteinExistence type="inferred from homology"/>
<dbReference type="FunFam" id="3.20.20.70:FF:000056">
    <property type="entry name" value="hydroxyacid oxidase 2"/>
    <property type="match status" value="1"/>
</dbReference>
<dbReference type="OrthoDB" id="25826at2759"/>
<evidence type="ECO:0000259" key="8">
    <source>
        <dbReference type="PROSITE" id="PS51349"/>
    </source>
</evidence>
<dbReference type="SUPFAM" id="SSF51395">
    <property type="entry name" value="FMN-linked oxidoreductases"/>
    <property type="match status" value="1"/>
</dbReference>
<reference evidence="9" key="1">
    <citation type="submission" date="2022-07" db="EMBL/GenBank/DDBJ databases">
        <title>Phylogenomic reconstructions and comparative analyses of Kickxellomycotina fungi.</title>
        <authorList>
            <person name="Reynolds N.K."/>
            <person name="Stajich J.E."/>
            <person name="Barry K."/>
            <person name="Grigoriev I.V."/>
            <person name="Crous P."/>
            <person name="Smith M.E."/>
        </authorList>
    </citation>
    <scope>NUCLEOTIDE SEQUENCE</scope>
    <source>
        <strain evidence="9">RSA 1196</strain>
    </source>
</reference>
<dbReference type="PIRSF" id="PIRSF000138">
    <property type="entry name" value="Al-hdrx_acd_dh"/>
    <property type="match status" value="1"/>
</dbReference>
<dbReference type="PROSITE" id="PS51349">
    <property type="entry name" value="FMN_HYDROXY_ACID_DH_2"/>
    <property type="match status" value="1"/>
</dbReference>
<feature type="binding site" evidence="7">
    <location>
        <position position="265"/>
    </location>
    <ligand>
        <name>FMN</name>
        <dbReference type="ChEBI" id="CHEBI:58210"/>
    </ligand>
</feature>
<keyword evidence="7" id="KW-0288">FMN</keyword>
<dbReference type="InterPro" id="IPR008259">
    <property type="entry name" value="FMN_hydac_DH_AS"/>
</dbReference>
<name>A0A9W8ATN4_9FUNG</name>
<feature type="domain" description="FMN hydroxy acid dehydrogenase" evidence="8">
    <location>
        <begin position="1"/>
        <end position="372"/>
    </location>
</feature>
<dbReference type="PANTHER" id="PTHR10578">
    <property type="entry name" value="S -2-HYDROXY-ACID OXIDASE-RELATED"/>
    <property type="match status" value="1"/>
</dbReference>
<organism evidence="9 10">
    <name type="scientific">Dispira parvispora</name>
    <dbReference type="NCBI Taxonomy" id="1520584"/>
    <lineage>
        <taxon>Eukaryota</taxon>
        <taxon>Fungi</taxon>
        <taxon>Fungi incertae sedis</taxon>
        <taxon>Zoopagomycota</taxon>
        <taxon>Kickxellomycotina</taxon>
        <taxon>Dimargaritomycetes</taxon>
        <taxon>Dimargaritales</taxon>
        <taxon>Dimargaritaceae</taxon>
        <taxon>Dispira</taxon>
    </lineage>
</organism>
<feature type="binding site" evidence="7">
    <location>
        <begin position="78"/>
        <end position="80"/>
    </location>
    <ligand>
        <name>FMN</name>
        <dbReference type="ChEBI" id="CHEBI:58210"/>
    </ligand>
</feature>
<dbReference type="Gene3D" id="3.20.20.70">
    <property type="entry name" value="Aldolase class I"/>
    <property type="match status" value="1"/>
</dbReference>
<dbReference type="InterPro" id="IPR012133">
    <property type="entry name" value="Alpha-hydoxy_acid_DH_FMN"/>
</dbReference>
<evidence type="ECO:0000313" key="9">
    <source>
        <dbReference type="EMBL" id="KAJ1962532.1"/>
    </source>
</evidence>
<dbReference type="InterPro" id="IPR037396">
    <property type="entry name" value="FMN_HAD"/>
</dbReference>
<dbReference type="EMBL" id="JANBPY010000950">
    <property type="protein sequence ID" value="KAJ1962532.1"/>
    <property type="molecule type" value="Genomic_DNA"/>
</dbReference>
<keyword evidence="2" id="KW-0560">Oxidoreductase</keyword>
<dbReference type="AlphaFoldDB" id="A0A9W8ATN4"/>
<feature type="binding site" evidence="7">
    <location>
        <position position="107"/>
    </location>
    <ligand>
        <name>FMN</name>
        <dbReference type="ChEBI" id="CHEBI:58210"/>
    </ligand>
</feature>
<dbReference type="Pfam" id="PF01070">
    <property type="entry name" value="FMN_dh"/>
    <property type="match status" value="1"/>
</dbReference>
<feature type="binding site" evidence="7">
    <location>
        <begin position="321"/>
        <end position="322"/>
    </location>
    <ligand>
        <name>FMN</name>
        <dbReference type="ChEBI" id="CHEBI:58210"/>
    </ligand>
</feature>
<evidence type="ECO:0000256" key="4">
    <source>
        <dbReference type="ARBA" id="ARBA00073420"/>
    </source>
</evidence>
<gene>
    <name evidence="9" type="primary">HAO2</name>
    <name evidence="9" type="ORF">IWQ62_003496</name>
</gene>
<feature type="binding site" evidence="7">
    <location>
        <position position="25"/>
    </location>
    <ligand>
        <name>glyoxylate</name>
        <dbReference type="ChEBI" id="CHEBI:36655"/>
    </ligand>
</feature>
<feature type="binding site" evidence="7">
    <location>
        <position position="270"/>
    </location>
    <ligand>
        <name>glyoxylate</name>
        <dbReference type="ChEBI" id="CHEBI:36655"/>
    </ligand>
</feature>
<dbReference type="Proteomes" id="UP001150925">
    <property type="component" value="Unassembled WGS sequence"/>
</dbReference>
<dbReference type="PANTHER" id="PTHR10578:SF149">
    <property type="entry name" value="2-HYDROXYACID OXIDASE 2"/>
    <property type="match status" value="1"/>
</dbReference>
<dbReference type="InterPro" id="IPR013785">
    <property type="entry name" value="Aldolase_TIM"/>
</dbReference>
<comment type="similarity">
    <text evidence="3">Belongs to the FMN-dependent alpha-hydroxy acid dehydrogenase family.</text>
</comment>
<feature type="binding site" evidence="7">
    <location>
        <position position="128"/>
    </location>
    <ligand>
        <name>FMN</name>
        <dbReference type="ChEBI" id="CHEBI:58210"/>
    </ligand>
</feature>
<feature type="binding site" evidence="7">
    <location>
        <position position="267"/>
    </location>
    <ligand>
        <name>glyoxylate</name>
        <dbReference type="ChEBI" id="CHEBI:36655"/>
    </ligand>
</feature>
<protein>
    <recommendedName>
        <fullName evidence="4">Oxidase FUB9</fullName>
    </recommendedName>
    <alternativeName>
        <fullName evidence="5">Fusaric acid biosynthesis protein 9</fullName>
    </alternativeName>
</protein>
<evidence type="ECO:0000256" key="3">
    <source>
        <dbReference type="ARBA" id="ARBA00024042"/>
    </source>
</evidence>
<comment type="cofactor">
    <cofactor evidence="1">
        <name>FMN</name>
        <dbReference type="ChEBI" id="CHEBI:58210"/>
    </cofactor>
</comment>
<dbReference type="GO" id="GO:0010181">
    <property type="term" value="F:FMN binding"/>
    <property type="evidence" value="ECO:0007669"/>
    <property type="project" value="InterPro"/>
</dbReference>
<accession>A0A9W8ATN4</accession>
<feature type="binding site" evidence="7">
    <location>
        <position position="130"/>
    </location>
    <ligand>
        <name>FMN</name>
        <dbReference type="ChEBI" id="CHEBI:58210"/>
    </ligand>
</feature>
<evidence type="ECO:0000256" key="7">
    <source>
        <dbReference type="PIRSR" id="PIRSR000138-2"/>
    </source>
</evidence>
<feature type="active site" description="Proton acceptor" evidence="6">
    <location>
        <position position="267"/>
    </location>
</feature>
<dbReference type="CDD" id="cd02809">
    <property type="entry name" value="alpha_hydroxyacid_oxid_FMN"/>
    <property type="match status" value="1"/>
</dbReference>
<feature type="binding site" evidence="7">
    <location>
        <position position="165"/>
    </location>
    <ligand>
        <name>glyoxylate</name>
        <dbReference type="ChEBI" id="CHEBI:36655"/>
    </ligand>
</feature>
<dbReference type="GO" id="GO:0016491">
    <property type="term" value="F:oxidoreductase activity"/>
    <property type="evidence" value="ECO:0007669"/>
    <property type="project" value="UniProtKB-KW"/>
</dbReference>
<feature type="binding site" evidence="7">
    <location>
        <position position="156"/>
    </location>
    <ligand>
        <name>FMN</name>
        <dbReference type="ChEBI" id="CHEBI:58210"/>
    </ligand>
</feature>
<evidence type="ECO:0000256" key="5">
    <source>
        <dbReference type="ARBA" id="ARBA00083297"/>
    </source>
</evidence>
<dbReference type="PROSITE" id="PS00557">
    <property type="entry name" value="FMN_HYDROXY_ACID_DH_1"/>
    <property type="match status" value="1"/>
</dbReference>